<dbReference type="FunFam" id="3.80.10.10:FF:000026">
    <property type="entry name" value="U2 small nuclear ribonucleoprotein A"/>
    <property type="match status" value="1"/>
</dbReference>
<proteinExistence type="inferred from homology"/>
<evidence type="ECO:0000256" key="3">
    <source>
        <dbReference type="ARBA" id="ARBA00022737"/>
    </source>
</evidence>
<protein>
    <recommendedName>
        <fullName evidence="6">U2 small nuclear ribonucleoprotein A'</fullName>
    </recommendedName>
</protein>
<dbReference type="Gene3D" id="3.80.10.10">
    <property type="entry name" value="Ribonuclease Inhibitor"/>
    <property type="match status" value="1"/>
</dbReference>
<evidence type="ECO:0000256" key="7">
    <source>
        <dbReference type="SAM" id="Coils"/>
    </source>
</evidence>
<comment type="similarity">
    <text evidence="5">Belongs to the U2 small nuclear ribonucleoprotein A family.</text>
</comment>
<comment type="caution">
    <text evidence="8">The sequence shown here is derived from an EMBL/GenBank/DDBJ whole genome shotgun (WGS) entry which is preliminary data.</text>
</comment>
<evidence type="ECO:0000256" key="4">
    <source>
        <dbReference type="ARBA" id="ARBA00023242"/>
    </source>
</evidence>
<accession>A0A9W8ILM9</accession>
<sequence length="238" mass="26530">MKLTADLIASSPSYINAIKDRELDLSSNNIAVIENLGATRDLNDSLNLCHNNIRVLGNFPTLDRLQCLYLADNRIAAIERDLAQFLPRLRTLVLTNNDIGDLVDLEPLKEFGELEILSLVNNPVMSKKDARLWCVWRLASLRVLDFERVKQGERDEAKRLFEAKDGALTDLAKSILDVKSSAPSVANTFEPGEGLDLGSGAVAKEMTAEEIQKEQSISELKAKVRDEMAQVEAMEEYI</sequence>
<evidence type="ECO:0000256" key="6">
    <source>
        <dbReference type="ARBA" id="ARBA00024238"/>
    </source>
</evidence>
<dbReference type="GO" id="GO:0000398">
    <property type="term" value="P:mRNA splicing, via spliceosome"/>
    <property type="evidence" value="ECO:0007669"/>
    <property type="project" value="InterPro"/>
</dbReference>
<dbReference type="InterPro" id="IPR001611">
    <property type="entry name" value="Leu-rich_rpt"/>
</dbReference>
<evidence type="ECO:0000256" key="2">
    <source>
        <dbReference type="ARBA" id="ARBA00022614"/>
    </source>
</evidence>
<keyword evidence="4" id="KW-0539">Nucleus</keyword>
<dbReference type="PANTHER" id="PTHR10552:SF6">
    <property type="entry name" value="U2 SMALL NUCLEAR RIBONUCLEOPROTEIN A"/>
    <property type="match status" value="1"/>
</dbReference>
<dbReference type="Pfam" id="PF14580">
    <property type="entry name" value="LRR_9"/>
    <property type="match status" value="1"/>
</dbReference>
<gene>
    <name evidence="8" type="primary">LEA1</name>
    <name evidence="8" type="ORF">GGH94_005801</name>
</gene>
<dbReference type="EMBL" id="JANBUY010000338">
    <property type="protein sequence ID" value="KAJ2859951.1"/>
    <property type="molecule type" value="Genomic_DNA"/>
</dbReference>
<dbReference type="PANTHER" id="PTHR10552">
    <property type="entry name" value="U2 SMALL NUCLEAR RIBONUCLEOPROTEIN A"/>
    <property type="match status" value="1"/>
</dbReference>
<reference evidence="8" key="1">
    <citation type="submission" date="2022-07" db="EMBL/GenBank/DDBJ databases">
        <title>Phylogenomic reconstructions and comparative analyses of Kickxellomycotina fungi.</title>
        <authorList>
            <person name="Reynolds N.K."/>
            <person name="Stajich J.E."/>
            <person name="Barry K."/>
            <person name="Grigoriev I.V."/>
            <person name="Crous P."/>
            <person name="Smith M.E."/>
        </authorList>
    </citation>
    <scope>NUCLEOTIDE SEQUENCE</scope>
    <source>
        <strain evidence="8">RSA 476</strain>
    </source>
</reference>
<dbReference type="GO" id="GO:0005686">
    <property type="term" value="C:U2 snRNP"/>
    <property type="evidence" value="ECO:0007669"/>
    <property type="project" value="TreeGrafter"/>
</dbReference>
<dbReference type="GO" id="GO:0030620">
    <property type="term" value="F:U2 snRNA binding"/>
    <property type="evidence" value="ECO:0007669"/>
    <property type="project" value="InterPro"/>
</dbReference>
<dbReference type="InterPro" id="IPR032675">
    <property type="entry name" value="LRR_dom_sf"/>
</dbReference>
<keyword evidence="3" id="KW-0677">Repeat</keyword>
<dbReference type="PROSITE" id="PS51450">
    <property type="entry name" value="LRR"/>
    <property type="match status" value="2"/>
</dbReference>
<feature type="coiled-coil region" evidence="7">
    <location>
        <begin position="203"/>
        <end position="237"/>
    </location>
</feature>
<dbReference type="InterPro" id="IPR044640">
    <property type="entry name" value="RU2A"/>
</dbReference>
<keyword evidence="2" id="KW-0433">Leucine-rich repeat</keyword>
<comment type="subcellular location">
    <subcellularLocation>
        <location evidence="1">Nucleus</location>
    </subcellularLocation>
</comment>
<dbReference type="SUPFAM" id="SSF52058">
    <property type="entry name" value="L domain-like"/>
    <property type="match status" value="1"/>
</dbReference>
<keyword evidence="7" id="KW-0175">Coiled coil</keyword>
<evidence type="ECO:0000313" key="8">
    <source>
        <dbReference type="EMBL" id="KAJ2859951.1"/>
    </source>
</evidence>
<name>A0A9W8ILM9_9FUNG</name>
<evidence type="ECO:0000313" key="9">
    <source>
        <dbReference type="Proteomes" id="UP001140074"/>
    </source>
</evidence>
<evidence type="ECO:0000256" key="5">
    <source>
        <dbReference type="ARBA" id="ARBA00024196"/>
    </source>
</evidence>
<dbReference type="Proteomes" id="UP001140074">
    <property type="component" value="Unassembled WGS sequence"/>
</dbReference>
<keyword evidence="9" id="KW-1185">Reference proteome</keyword>
<organism evidence="8 9">
    <name type="scientific">Coemansia aciculifera</name>
    <dbReference type="NCBI Taxonomy" id="417176"/>
    <lineage>
        <taxon>Eukaryota</taxon>
        <taxon>Fungi</taxon>
        <taxon>Fungi incertae sedis</taxon>
        <taxon>Zoopagomycota</taxon>
        <taxon>Kickxellomycotina</taxon>
        <taxon>Kickxellomycetes</taxon>
        <taxon>Kickxellales</taxon>
        <taxon>Kickxellaceae</taxon>
        <taxon>Coemansia</taxon>
    </lineage>
</organism>
<evidence type="ECO:0000256" key="1">
    <source>
        <dbReference type="ARBA" id="ARBA00004123"/>
    </source>
</evidence>
<dbReference type="AlphaFoldDB" id="A0A9W8ILM9"/>